<comment type="caution">
    <text evidence="2">The sequence shown here is derived from an EMBL/GenBank/DDBJ whole genome shotgun (WGS) entry which is preliminary data.</text>
</comment>
<feature type="region of interest" description="Disordered" evidence="1">
    <location>
        <begin position="59"/>
        <end position="79"/>
    </location>
</feature>
<gene>
    <name evidence="2" type="ORF">DPX16_0969</name>
</gene>
<reference evidence="2 3" key="1">
    <citation type="submission" date="2018-10" db="EMBL/GenBank/DDBJ databases">
        <title>Genome assembly for a Yunnan-Guizhou Plateau 3E fish, Anabarilius grahami (Regan), and its evolutionary and genetic applications.</title>
        <authorList>
            <person name="Jiang W."/>
        </authorList>
    </citation>
    <scope>NUCLEOTIDE SEQUENCE [LARGE SCALE GENOMIC DNA]</scope>
    <source>
        <strain evidence="2">AG-KIZ</strain>
        <tissue evidence="2">Muscle</tissue>
    </source>
</reference>
<evidence type="ECO:0000313" key="3">
    <source>
        <dbReference type="Proteomes" id="UP000281406"/>
    </source>
</evidence>
<organism evidence="2 3">
    <name type="scientific">Anabarilius grahami</name>
    <name type="common">Kanglang fish</name>
    <name type="synonym">Barilius grahami</name>
    <dbReference type="NCBI Taxonomy" id="495550"/>
    <lineage>
        <taxon>Eukaryota</taxon>
        <taxon>Metazoa</taxon>
        <taxon>Chordata</taxon>
        <taxon>Craniata</taxon>
        <taxon>Vertebrata</taxon>
        <taxon>Euteleostomi</taxon>
        <taxon>Actinopterygii</taxon>
        <taxon>Neopterygii</taxon>
        <taxon>Teleostei</taxon>
        <taxon>Ostariophysi</taxon>
        <taxon>Cypriniformes</taxon>
        <taxon>Xenocyprididae</taxon>
        <taxon>Xenocypridinae</taxon>
        <taxon>Xenocypridinae incertae sedis</taxon>
        <taxon>Anabarilius</taxon>
    </lineage>
</organism>
<dbReference type="EMBL" id="RJVU01042597">
    <property type="protein sequence ID" value="ROL45311.1"/>
    <property type="molecule type" value="Genomic_DNA"/>
</dbReference>
<dbReference type="AlphaFoldDB" id="A0A3N0YHH4"/>
<keyword evidence="3" id="KW-1185">Reference proteome</keyword>
<feature type="compositionally biased region" description="Acidic residues" evidence="1">
    <location>
        <begin position="64"/>
        <end position="73"/>
    </location>
</feature>
<accession>A0A3N0YHH4</accession>
<name>A0A3N0YHH4_ANAGA</name>
<sequence length="243" mass="27153">MLSCLLTLSAKRYVIMLMTYDVCLNRLRSAADEGELLDNDVLSLTSSDPSASALLALSPREQEVAVEEEEGEPSETSRRPCPAYAELLEVMECASGRLQPPWEHVKKGTARGQLDERFPSDHGAAPVSLPFLPDLHVEIEKAWKNPYSARNHRHQRANFADVEGMSQHGRWCESSERRRHTWQRLKPAYCSDPILGPDRQEVLACPDSRIGGASYNQPGPMIVFLMACLQAWRAIALSGLKEP</sequence>
<protein>
    <submittedName>
        <fullName evidence="2">Uncharacterized protein</fullName>
    </submittedName>
</protein>
<evidence type="ECO:0000313" key="2">
    <source>
        <dbReference type="EMBL" id="ROL45311.1"/>
    </source>
</evidence>
<proteinExistence type="predicted"/>
<dbReference type="Proteomes" id="UP000281406">
    <property type="component" value="Unassembled WGS sequence"/>
</dbReference>
<evidence type="ECO:0000256" key="1">
    <source>
        <dbReference type="SAM" id="MobiDB-lite"/>
    </source>
</evidence>